<protein>
    <submittedName>
        <fullName evidence="1">Uncharacterized protein</fullName>
    </submittedName>
</protein>
<evidence type="ECO:0000313" key="1">
    <source>
        <dbReference type="EMBL" id="CAF4861572.1"/>
    </source>
</evidence>
<gene>
    <name evidence="1" type="ORF">UJA718_LOCUS43902</name>
</gene>
<organism evidence="1 2">
    <name type="scientific">Rotaria socialis</name>
    <dbReference type="NCBI Taxonomy" id="392032"/>
    <lineage>
        <taxon>Eukaryota</taxon>
        <taxon>Metazoa</taxon>
        <taxon>Spiralia</taxon>
        <taxon>Gnathifera</taxon>
        <taxon>Rotifera</taxon>
        <taxon>Eurotatoria</taxon>
        <taxon>Bdelloidea</taxon>
        <taxon>Philodinida</taxon>
        <taxon>Philodinidae</taxon>
        <taxon>Rotaria</taxon>
    </lineage>
</organism>
<proteinExistence type="predicted"/>
<reference evidence="1" key="1">
    <citation type="submission" date="2021-02" db="EMBL/GenBank/DDBJ databases">
        <authorList>
            <person name="Nowell W R."/>
        </authorList>
    </citation>
    <scope>NUCLEOTIDE SEQUENCE</scope>
</reference>
<dbReference type="AlphaFoldDB" id="A0A821SQ36"/>
<feature type="non-terminal residue" evidence="1">
    <location>
        <position position="1"/>
    </location>
</feature>
<evidence type="ECO:0000313" key="2">
    <source>
        <dbReference type="Proteomes" id="UP000663873"/>
    </source>
</evidence>
<keyword evidence="2" id="KW-1185">Reference proteome</keyword>
<accession>A0A821SQ36</accession>
<dbReference type="EMBL" id="CAJOBP010064327">
    <property type="protein sequence ID" value="CAF4861572.1"/>
    <property type="molecule type" value="Genomic_DNA"/>
</dbReference>
<sequence>NYFQLENDADVYQIPYVDVLPNNPTFEQMQEVLCIRKIRPPPSPRWKNHSVKRNLLFT</sequence>
<name>A0A821SQ36_9BILA</name>
<dbReference type="Proteomes" id="UP000663873">
    <property type="component" value="Unassembled WGS sequence"/>
</dbReference>
<comment type="caution">
    <text evidence="1">The sequence shown here is derived from an EMBL/GenBank/DDBJ whole genome shotgun (WGS) entry which is preliminary data.</text>
</comment>